<dbReference type="EMBL" id="JACIFE010000002">
    <property type="protein sequence ID" value="MBB4076068.1"/>
    <property type="molecule type" value="Genomic_DNA"/>
</dbReference>
<keyword evidence="2" id="KW-1185">Reference proteome</keyword>
<gene>
    <name evidence="1" type="ORF">GGR08_000356</name>
</gene>
<reference evidence="1 2" key="1">
    <citation type="submission" date="2020-08" db="EMBL/GenBank/DDBJ databases">
        <title>Genomic Encyclopedia of Type Strains, Phase IV (KMG-IV): sequencing the most valuable type-strain genomes for metagenomic binning, comparative biology and taxonomic classification.</title>
        <authorList>
            <person name="Goeker M."/>
        </authorList>
    </citation>
    <scope>NUCLEOTIDE SEQUENCE [LARGE SCALE GENOMIC DNA]</scope>
    <source>
        <strain evidence="1 2">DSM 100694</strain>
    </source>
</reference>
<organism evidence="1 2">
    <name type="scientific">Bartonella fuyuanensis</name>
    <dbReference type="NCBI Taxonomy" id="1460968"/>
    <lineage>
        <taxon>Bacteria</taxon>
        <taxon>Pseudomonadati</taxon>
        <taxon>Pseudomonadota</taxon>
        <taxon>Alphaproteobacteria</taxon>
        <taxon>Hyphomicrobiales</taxon>
        <taxon>Bartonellaceae</taxon>
        <taxon>Bartonella</taxon>
    </lineage>
</organism>
<accession>A0A840E1L0</accession>
<comment type="caution">
    <text evidence="1">The sequence shown here is derived from an EMBL/GenBank/DDBJ whole genome shotgun (WGS) entry which is preliminary data.</text>
</comment>
<dbReference type="Proteomes" id="UP000585970">
    <property type="component" value="Unassembled WGS sequence"/>
</dbReference>
<proteinExistence type="predicted"/>
<sequence length="80" mass="9674">MKRKSRRICLTKTQMIYKLALRVGRKPKNDFLWEKPLIRMKACQGIILQRFFYFQSWLIVICEEIIIDIAKMEGNIFCMD</sequence>
<evidence type="ECO:0000313" key="2">
    <source>
        <dbReference type="Proteomes" id="UP000585970"/>
    </source>
</evidence>
<evidence type="ECO:0000313" key="1">
    <source>
        <dbReference type="EMBL" id="MBB4076068.1"/>
    </source>
</evidence>
<dbReference type="AlphaFoldDB" id="A0A840E1L0"/>
<name>A0A840E1L0_9HYPH</name>
<protein>
    <submittedName>
        <fullName evidence="1">Uncharacterized protein</fullName>
    </submittedName>
</protein>